<organism evidence="5 6">
    <name type="scientific">Thermalbibacter longus</name>
    <dbReference type="NCBI Taxonomy" id="2951981"/>
    <lineage>
        <taxon>Bacteria</taxon>
        <taxon>Pseudomonadati</taxon>
        <taxon>Thermomicrobiota</taxon>
        <taxon>Thermomicrobia</taxon>
        <taxon>Thermomicrobiales</taxon>
        <taxon>Thermomicrobiaceae</taxon>
        <taxon>Thermalbibacter</taxon>
    </lineage>
</organism>
<dbReference type="RefSeq" id="WP_284056627.1">
    <property type="nucleotide sequence ID" value="NZ_JAMSLR010000004.1"/>
</dbReference>
<dbReference type="SUPFAM" id="SSF54665">
    <property type="entry name" value="CO dehydrogenase molybdoprotein N-domain-like"/>
    <property type="match status" value="1"/>
</dbReference>
<gene>
    <name evidence="5" type="ORF">NET02_06780</name>
</gene>
<dbReference type="AlphaFoldDB" id="A0AA42BAQ7"/>
<dbReference type="PANTHER" id="PTHR11908:SF132">
    <property type="entry name" value="ALDEHYDE OXIDASE 1-RELATED"/>
    <property type="match status" value="1"/>
</dbReference>
<dbReference type="PANTHER" id="PTHR11908">
    <property type="entry name" value="XANTHINE DEHYDROGENASE"/>
    <property type="match status" value="1"/>
</dbReference>
<dbReference type="Gene3D" id="3.90.1170.50">
    <property type="entry name" value="Aldehyde oxidase/xanthine dehydrogenase, a/b hammerhead"/>
    <property type="match status" value="1"/>
</dbReference>
<dbReference type="InterPro" id="IPR046867">
    <property type="entry name" value="AldOxase/xan_DH_MoCoBD2"/>
</dbReference>
<evidence type="ECO:0000313" key="5">
    <source>
        <dbReference type="EMBL" id="MCM8748845.1"/>
    </source>
</evidence>
<evidence type="ECO:0000256" key="3">
    <source>
        <dbReference type="ARBA" id="ARBA00053029"/>
    </source>
</evidence>
<dbReference type="InterPro" id="IPR008274">
    <property type="entry name" value="AldOxase/xan_DH_MoCoBD1"/>
</dbReference>
<comment type="cofactor">
    <cofactor evidence="3">
        <name>Mo-molybdopterin cytosine dinucleotide</name>
        <dbReference type="ChEBI" id="CHEBI:71308"/>
    </cofactor>
</comment>
<dbReference type="GO" id="GO:0005506">
    <property type="term" value="F:iron ion binding"/>
    <property type="evidence" value="ECO:0007669"/>
    <property type="project" value="InterPro"/>
</dbReference>
<dbReference type="Pfam" id="PF20256">
    <property type="entry name" value="MoCoBD_2"/>
    <property type="match status" value="1"/>
</dbReference>
<dbReference type="InterPro" id="IPR016208">
    <property type="entry name" value="Ald_Oxase/xanthine_DH-like"/>
</dbReference>
<dbReference type="Pfam" id="PF02738">
    <property type="entry name" value="MoCoBD_1"/>
    <property type="match status" value="1"/>
</dbReference>
<evidence type="ECO:0000259" key="4">
    <source>
        <dbReference type="SMART" id="SM01008"/>
    </source>
</evidence>
<keyword evidence="2" id="KW-0560">Oxidoreductase</keyword>
<comment type="caution">
    <text evidence="5">The sequence shown here is derived from an EMBL/GenBank/DDBJ whole genome shotgun (WGS) entry which is preliminary data.</text>
</comment>
<keyword evidence="6" id="KW-1185">Reference proteome</keyword>
<reference evidence="5" key="1">
    <citation type="submission" date="2022-06" db="EMBL/GenBank/DDBJ databases">
        <title>CFH 74404 Thermomicrobiaceae sp.</title>
        <authorList>
            <person name="Ming H."/>
            <person name="Li W.-J."/>
            <person name="Zhao Z."/>
        </authorList>
    </citation>
    <scope>NUCLEOTIDE SEQUENCE</scope>
    <source>
        <strain evidence="5">CFH 74404</strain>
    </source>
</reference>
<dbReference type="SUPFAM" id="SSF56003">
    <property type="entry name" value="Molybdenum cofactor-binding domain"/>
    <property type="match status" value="1"/>
</dbReference>
<feature type="domain" description="Aldehyde oxidase/xanthine dehydrogenase a/b hammerhead" evidence="4">
    <location>
        <begin position="24"/>
        <end position="138"/>
    </location>
</feature>
<dbReference type="GO" id="GO:0016491">
    <property type="term" value="F:oxidoreductase activity"/>
    <property type="evidence" value="ECO:0007669"/>
    <property type="project" value="UniProtKB-KW"/>
</dbReference>
<protein>
    <submittedName>
        <fullName evidence="5">Xanthine dehydrogenase family protein molybdopterin-binding subunit</fullName>
    </submittedName>
</protein>
<evidence type="ECO:0000313" key="6">
    <source>
        <dbReference type="Proteomes" id="UP001165306"/>
    </source>
</evidence>
<dbReference type="EMBL" id="JAMSLR010000004">
    <property type="protein sequence ID" value="MCM8748845.1"/>
    <property type="molecule type" value="Genomic_DNA"/>
</dbReference>
<dbReference type="InterPro" id="IPR000674">
    <property type="entry name" value="Ald_Oxase/Xan_DH_a/b"/>
</dbReference>
<evidence type="ECO:0000256" key="2">
    <source>
        <dbReference type="ARBA" id="ARBA00023002"/>
    </source>
</evidence>
<dbReference type="Pfam" id="PF01315">
    <property type="entry name" value="Ald_Xan_dh_C"/>
    <property type="match status" value="1"/>
</dbReference>
<sequence>MSTSGNTRYIGRPLRRLGDDRLITGTAAFLDDIRVPGLLHLALVRSPLAHALIRDVDSATALALPGVVAVVTGRELASWVSPLSSPPELLSGRRLERYPLAVDRARFVGDPVAAVLAVDPVAAHEAAELVTVSYGELPAVVDAERAREATAPLVYPDWPDNVAFRWEVRQGDLEAMFRQADVTVSLRLVNQRIYAAFLEPRGALARPDRATGELTVWASTQAPHGLRSGLATAVGLPEHQIRVIVPEVGGAFGSKGGVYPEYVLVAALAWQLGRPVKWVETRSESLLGTVHARDQVQRVRAAFRRDGTLLGLDVQLLANLGAYNAATTALRTGLLAAGPYRVPALHVLVEGIMTNCAPLGSYRGAGRPEAAYLLERLMDAAAAELDLDPAEIRRRNLLRADEFPYRSPTGAQYDSGDYHRALDIALDRFGYVEARAAQQRARAEGRILGIGLACYCEFAGPGWESATVRVHPDGAVSVFSGITPSGQGHSTVLAQIVADVLGVDLERVRVRTGDTGAIQQGIGTFGSRSTAVGGSAAFLAAQDVLAKARQLAAHALEASPDDIELQNGAFQVRGAPDRRVTWQSVARLAHRFDGPPGGLEPGLEATRFFAPETRTVPSGVHIAMIEVDPETGEIEVLRYLAVDDCGNQVNPLLVEGQIHGAVAQGIGQALLEWVPYSESGQPLARSFLDYAVPRAAHVPDVETAHIETPSPLNPLGAKGVGEAGTTAAPPAIVNAVLDALRPLGVRHLDMPLIPERVWRAIREARSAPASA</sequence>
<dbReference type="InterPro" id="IPR036856">
    <property type="entry name" value="Ald_Oxase/Xan_DH_a/b_sf"/>
</dbReference>
<dbReference type="Proteomes" id="UP001165306">
    <property type="component" value="Unassembled WGS sequence"/>
</dbReference>
<dbReference type="FunFam" id="3.30.365.10:FF:000001">
    <property type="entry name" value="Xanthine dehydrogenase oxidase"/>
    <property type="match status" value="1"/>
</dbReference>
<dbReference type="InterPro" id="IPR037165">
    <property type="entry name" value="AldOxase/xan_DH_Mopterin-bd_sf"/>
</dbReference>
<dbReference type="SMART" id="SM01008">
    <property type="entry name" value="Ald_Xan_dh_C"/>
    <property type="match status" value="1"/>
</dbReference>
<accession>A0AA42BAQ7</accession>
<dbReference type="Gene3D" id="3.30.365.10">
    <property type="entry name" value="Aldehyde oxidase/xanthine dehydrogenase, molybdopterin binding domain"/>
    <property type="match status" value="4"/>
</dbReference>
<proteinExistence type="predicted"/>
<name>A0AA42BAQ7_9BACT</name>
<evidence type="ECO:0000256" key="1">
    <source>
        <dbReference type="ARBA" id="ARBA00022505"/>
    </source>
</evidence>
<keyword evidence="1" id="KW-0500">Molybdenum</keyword>